<proteinExistence type="predicted"/>
<dbReference type="GeneID" id="64220035"/>
<accession>A0A2L1U4C2</accession>
<dbReference type="Proteomes" id="UP000239833">
    <property type="component" value="Chromosome"/>
</dbReference>
<name>A0A2L1U4C2_9BACL</name>
<gene>
    <name evidence="1" type="ORF">ERICIII_03684</name>
</gene>
<dbReference type="PANTHER" id="PTHR35861">
    <property type="match status" value="1"/>
</dbReference>
<organism evidence="1 2">
    <name type="scientific">Paenibacillus larvae subsp. larvae</name>
    <dbReference type="NCBI Taxonomy" id="147375"/>
    <lineage>
        <taxon>Bacteria</taxon>
        <taxon>Bacillati</taxon>
        <taxon>Bacillota</taxon>
        <taxon>Bacilli</taxon>
        <taxon>Bacillales</taxon>
        <taxon>Paenibacillaceae</taxon>
        <taxon>Paenibacillus</taxon>
    </lineage>
</organism>
<evidence type="ECO:0000313" key="1">
    <source>
        <dbReference type="EMBL" id="AVF27793.1"/>
    </source>
</evidence>
<dbReference type="PANTHER" id="PTHR35861:SF1">
    <property type="entry name" value="PHAGE TAIL SHEATH PROTEIN"/>
    <property type="match status" value="1"/>
</dbReference>
<dbReference type="AlphaFoldDB" id="A0A2L1U4C2"/>
<dbReference type="RefSeq" id="WP_077995823.1">
    <property type="nucleotide sequence ID" value="NZ_CP019655.1"/>
</dbReference>
<sequence>MAERHGIYTTEAPFSVPTPVSPMATLPVVFGTAPVNLTALGKPPVNLPILCKSWKDAVEAFGYSEDWKSYTLCEMMYSHFQLYKQSPVVLVNVLDPSKHKTTVVPKDVAVVAGMATIQIEGIIKDSVVVKSTDGATTYQKDKDYTLAFNQSGFLVVSIKPGGAIESTTKLSVGCDKLDLNAVTSADIIGGTDPKTGTVTGMELIKQIFPRFQMVPGLLLAPGFSQDPAVAAVMKVKGENLNGHFKSTALVDLPADRPYPDLSTWKKENQYDSHRQIAGYPKLIKSGKVYHFSTQLAGVICQTDKENTGVPYRSPSNKPLQVDGAVLDDGTEVALGPDEAEYLNSQGIMTALNFIGGWRAFGNRTAAFPEIIDSQNAFIPIRRMMDWIQNYVTLTYWQHLDNPSDKRLIETVTDSLNIWFNGLQASGYMLGGRVEFHKEDNPDHNLVDGKLKFRIYFAAPSPAQDIEFVVEYDAQYLAAIG</sequence>
<protein>
    <submittedName>
        <fullName evidence="1">Major tail sheath protein</fullName>
    </submittedName>
</protein>
<dbReference type="InterPro" id="IPR052042">
    <property type="entry name" value="Tail_sheath_structural"/>
</dbReference>
<evidence type="ECO:0000313" key="2">
    <source>
        <dbReference type="Proteomes" id="UP000239833"/>
    </source>
</evidence>
<reference evidence="2" key="1">
    <citation type="submission" date="2017-02" db="EMBL/GenBank/DDBJ databases">
        <title>Delineation of Paenibacillus larvae strains originating from foulbrood outbreaks.</title>
        <authorList>
            <person name="Beims H."/>
            <person name="Bunk B."/>
            <person name="Sproeer C."/>
            <person name="Mohr K.I."/>
            <person name="Pradella S."/>
            <person name="Guenther G."/>
            <person name="Rohde M."/>
            <person name="von der Ohe W."/>
            <person name="Steinert M."/>
        </authorList>
    </citation>
    <scope>NUCLEOTIDE SEQUENCE [LARGE SCALE GENOMIC DNA]</scope>
    <source>
        <strain evidence="2">Eric_III</strain>
    </source>
</reference>
<dbReference type="EMBL" id="CP019655">
    <property type="protein sequence ID" value="AVF27793.1"/>
    <property type="molecule type" value="Genomic_DNA"/>
</dbReference>